<dbReference type="InterPro" id="IPR011545">
    <property type="entry name" value="DEAD/DEAH_box_helicase_dom"/>
</dbReference>
<dbReference type="Pfam" id="PF00270">
    <property type="entry name" value="DEAD"/>
    <property type="match status" value="1"/>
</dbReference>
<dbReference type="PANTHER" id="PTHR47962:SF5">
    <property type="entry name" value="ATP-DEPENDENT HELICASE LHR-RELATED"/>
    <property type="match status" value="1"/>
</dbReference>
<dbReference type="InterPro" id="IPR052511">
    <property type="entry name" value="ATP-dep_Helicase"/>
</dbReference>
<keyword evidence="1" id="KW-0547">Nucleotide-binding</keyword>
<evidence type="ECO:0000313" key="6">
    <source>
        <dbReference type="Proteomes" id="UP000240506"/>
    </source>
</evidence>
<dbReference type="EMBL" id="PYSG01000003">
    <property type="protein sequence ID" value="PTA48947.1"/>
    <property type="molecule type" value="Genomic_DNA"/>
</dbReference>
<keyword evidence="6" id="KW-1185">Reference proteome</keyword>
<dbReference type="InterPro" id="IPR014001">
    <property type="entry name" value="Helicase_ATP-bd"/>
</dbReference>
<name>A0ABX5HRZ9_9GAMM</name>
<dbReference type="Proteomes" id="UP000240506">
    <property type="component" value="Unassembled WGS sequence"/>
</dbReference>
<comment type="caution">
    <text evidence="5">The sequence shown here is derived from an EMBL/GenBank/DDBJ whole genome shotgun (WGS) entry which is preliminary data.</text>
</comment>
<evidence type="ECO:0000313" key="5">
    <source>
        <dbReference type="EMBL" id="PTA48947.1"/>
    </source>
</evidence>
<organism evidence="5 6">
    <name type="scientific">Shewanella morhuae</name>
    <dbReference type="NCBI Taxonomy" id="365591"/>
    <lineage>
        <taxon>Bacteria</taxon>
        <taxon>Pseudomonadati</taxon>
        <taxon>Pseudomonadota</taxon>
        <taxon>Gammaproteobacteria</taxon>
        <taxon>Alteromonadales</taxon>
        <taxon>Shewanellaceae</taxon>
        <taxon>Shewanella</taxon>
    </lineage>
</organism>
<dbReference type="PANTHER" id="PTHR47962">
    <property type="entry name" value="ATP-DEPENDENT HELICASE LHR-RELATED-RELATED"/>
    <property type="match status" value="1"/>
</dbReference>
<protein>
    <submittedName>
        <fullName evidence="5">DEAD/DEAH box helicase</fullName>
    </submittedName>
</protein>
<gene>
    <name evidence="5" type="ORF">C9I43_18015</name>
</gene>
<dbReference type="InterPro" id="IPR027417">
    <property type="entry name" value="P-loop_NTPase"/>
</dbReference>
<evidence type="ECO:0000259" key="4">
    <source>
        <dbReference type="PROSITE" id="PS51194"/>
    </source>
</evidence>
<dbReference type="PROSITE" id="PS51194">
    <property type="entry name" value="HELICASE_CTER"/>
    <property type="match status" value="1"/>
</dbReference>
<keyword evidence="5" id="KW-0347">Helicase</keyword>
<dbReference type="PROSITE" id="PS51192">
    <property type="entry name" value="HELICASE_ATP_BIND_1"/>
    <property type="match status" value="1"/>
</dbReference>
<evidence type="ECO:0000256" key="2">
    <source>
        <dbReference type="ARBA" id="ARBA00022840"/>
    </source>
</evidence>
<dbReference type="RefSeq" id="WP_107884993.1">
    <property type="nucleotide sequence ID" value="NZ_PYSG01000003.1"/>
</dbReference>
<dbReference type="GO" id="GO:0004386">
    <property type="term" value="F:helicase activity"/>
    <property type="evidence" value="ECO:0007669"/>
    <property type="project" value="UniProtKB-KW"/>
</dbReference>
<evidence type="ECO:0000256" key="1">
    <source>
        <dbReference type="ARBA" id="ARBA00022741"/>
    </source>
</evidence>
<dbReference type="Pfam" id="PF00271">
    <property type="entry name" value="Helicase_C"/>
    <property type="match status" value="1"/>
</dbReference>
<keyword evidence="5" id="KW-0378">Hydrolase</keyword>
<sequence>MRNEHEKLDIKVQRWIFQQGWPSLREIQCLAIEPILSANTDVLISASTAAGKTEAFFLPAISAISAQENGVGILYISPLKALINDQDRRLESLSDLLNMPVTPWHGDSPQSRKNKLKASPAGIVLITPESLESLLIRDAGWVKSAFSSLKYIVIDEFHAFLSSERGHHLLSLLHRLEHLLGRLKTPIPRVALSATLGELEKVPLSLRPNQSLPCKIIRDSSSTSTLKIQIKGYLNPVVLEPEMPVDAEYQICQDLFKFCRGSNHLVFANSRNRTESIAVTLSDLCEQQAVPNEFFPHHGSLSKELRESLEKRLQQEQYPTTAVCTMTLELGIDIGKVNSVVQVTAPHSVSSLRQRMGRAGRRGGPSILRLLIAEDELNKDSSVIDNLRLELIQSFAMIRLLISSKWYEPADTSLYHFSTFLHQILAVIAQWGGIRADQLFNLLCKEGPFQHITVEDYKAVLLNMGSTELITQLGSGELVLGVLGERITSHYSFYAVFTTPEEFRIINGTKTLGTLPIDSLVLVGQHIIFGGKRWIVKDIDSDKKTIYVEHAKGGKPPKFGGSGMSVHDVVRQEMFQILCEGDYRISVADQKIDFADANARALFQESMAFFSEANLTHNELLQQGNSTYIFTWLGDKTVNTIAALLIMNGYEAGAYAGVIEVSKASLSEVSATLCSLASADIPNATELARSVLEKRVDKFDEFLPEEILSIGYGAKAFNINKAKIWLEKFSISITHSPNKGLHNSVSGSFHN</sequence>
<reference evidence="5 6" key="1">
    <citation type="submission" date="2018-04" db="EMBL/GenBank/DDBJ databases">
        <title>Genomic sequence of a freshwater isolate of Shewanella morhuae.</title>
        <authorList>
            <person name="Castillo D.E."/>
            <person name="Gram L."/>
        </authorList>
    </citation>
    <scope>NUCLEOTIDE SEQUENCE [LARGE SCALE GENOMIC DNA]</scope>
    <source>
        <strain evidence="5 6">CW7</strain>
    </source>
</reference>
<dbReference type="SUPFAM" id="SSF52540">
    <property type="entry name" value="P-loop containing nucleoside triphosphate hydrolases"/>
    <property type="match status" value="1"/>
</dbReference>
<dbReference type="SMART" id="SM00490">
    <property type="entry name" value="HELICc"/>
    <property type="match status" value="1"/>
</dbReference>
<dbReference type="SMART" id="SM00487">
    <property type="entry name" value="DEXDc"/>
    <property type="match status" value="1"/>
</dbReference>
<feature type="domain" description="Helicase ATP-binding" evidence="3">
    <location>
        <begin position="33"/>
        <end position="214"/>
    </location>
</feature>
<evidence type="ECO:0000259" key="3">
    <source>
        <dbReference type="PROSITE" id="PS51192"/>
    </source>
</evidence>
<accession>A0ABX5HRZ9</accession>
<dbReference type="Gene3D" id="3.40.50.300">
    <property type="entry name" value="P-loop containing nucleotide triphosphate hydrolases"/>
    <property type="match status" value="2"/>
</dbReference>
<keyword evidence="2" id="KW-0067">ATP-binding</keyword>
<dbReference type="InterPro" id="IPR001650">
    <property type="entry name" value="Helicase_C-like"/>
</dbReference>
<proteinExistence type="predicted"/>
<feature type="domain" description="Helicase C-terminal" evidence="4">
    <location>
        <begin position="250"/>
        <end position="402"/>
    </location>
</feature>